<reference evidence="1" key="1">
    <citation type="submission" date="2020-05" db="EMBL/GenBank/DDBJ databases">
        <authorList>
            <person name="Chiriac C."/>
            <person name="Salcher M."/>
            <person name="Ghai R."/>
            <person name="Kavagutti S V."/>
        </authorList>
    </citation>
    <scope>NUCLEOTIDE SEQUENCE</scope>
</reference>
<name>A0A6J6JLF3_9ZZZZ</name>
<proteinExistence type="predicted"/>
<gene>
    <name evidence="1" type="ORF">UFOPK2158_00335</name>
</gene>
<evidence type="ECO:0000313" key="1">
    <source>
        <dbReference type="EMBL" id="CAB4638150.1"/>
    </source>
</evidence>
<sequence length="81" mass="8861">MEVVVRHNDGRHVLWHTSNPITPGSGNLDGALDGFGATVHGKHHLHTHKLSQLLGKSPKKIVVEGSRREGHRPKLAPGRSR</sequence>
<dbReference type="AlphaFoldDB" id="A0A6J6JLF3"/>
<dbReference type="EMBL" id="CAEZVY010000023">
    <property type="protein sequence ID" value="CAB4638150.1"/>
    <property type="molecule type" value="Genomic_DNA"/>
</dbReference>
<protein>
    <submittedName>
        <fullName evidence="1">Unannotated protein</fullName>
    </submittedName>
</protein>
<accession>A0A6J6JLF3</accession>
<organism evidence="1">
    <name type="scientific">freshwater metagenome</name>
    <dbReference type="NCBI Taxonomy" id="449393"/>
    <lineage>
        <taxon>unclassified sequences</taxon>
        <taxon>metagenomes</taxon>
        <taxon>ecological metagenomes</taxon>
    </lineage>
</organism>